<evidence type="ECO:0000313" key="2">
    <source>
        <dbReference type="Proteomes" id="UP000032930"/>
    </source>
</evidence>
<dbReference type="Proteomes" id="UP000032930">
    <property type="component" value="Chromosome"/>
</dbReference>
<sequence>MLSAGANPSFIATQMGHVLSQMVHNFYSAWMNENSDDQIKLLNKKLTIAPCMSQVISKNPPS</sequence>
<proteinExistence type="predicted"/>
<reference evidence="1 2" key="1">
    <citation type="submission" date="2014-02" db="EMBL/GenBank/DDBJ databases">
        <authorList>
            <person name="Genoscope - CEA"/>
        </authorList>
    </citation>
    <scope>NUCLEOTIDE SEQUENCE [LARGE SCALE GENOMIC DNA]</scope>
    <source>
        <strain evidence="1 2">CS03</strain>
    </source>
</reference>
<dbReference type="KEGG" id="xbv:XBW1_2568"/>
<accession>A0A0B6X8N9</accession>
<evidence type="ECO:0000313" key="1">
    <source>
        <dbReference type="EMBL" id="CDM89925.1"/>
    </source>
</evidence>
<evidence type="ECO:0008006" key="3">
    <source>
        <dbReference type="Google" id="ProtNLM"/>
    </source>
</evidence>
<protein>
    <recommendedName>
        <fullName evidence="3">Integrase</fullName>
    </recommendedName>
</protein>
<name>A0A0B6X8N9_XENBV</name>
<dbReference type="EMBL" id="FO818637">
    <property type="protein sequence ID" value="CDM89925.1"/>
    <property type="molecule type" value="Genomic_DNA"/>
</dbReference>
<gene>
    <name evidence="1" type="ORF">XBW1_2568</name>
</gene>
<dbReference type="AlphaFoldDB" id="A0A0B6X8N9"/>
<organism evidence="1 2">
    <name type="scientific">Xenorhabdus bovienii</name>
    <name type="common">Xenorhabdus nematophila subsp. bovienii</name>
    <dbReference type="NCBI Taxonomy" id="40576"/>
    <lineage>
        <taxon>Bacteria</taxon>
        <taxon>Pseudomonadati</taxon>
        <taxon>Pseudomonadota</taxon>
        <taxon>Gammaproteobacteria</taxon>
        <taxon>Enterobacterales</taxon>
        <taxon>Morganellaceae</taxon>
        <taxon>Xenorhabdus</taxon>
    </lineage>
</organism>